<dbReference type="RefSeq" id="WP_070980546.1">
    <property type="nucleotide sequence ID" value="NZ_CP017707.1"/>
</dbReference>
<dbReference type="Pfam" id="PF00496">
    <property type="entry name" value="SBP_bac_5"/>
    <property type="match status" value="1"/>
</dbReference>
<feature type="domain" description="Solute-binding protein family 5" evidence="6">
    <location>
        <begin position="80"/>
        <end position="453"/>
    </location>
</feature>
<dbReference type="FunFam" id="3.90.76.10:FF:000001">
    <property type="entry name" value="Oligopeptide ABC transporter substrate-binding protein"/>
    <property type="match status" value="1"/>
</dbReference>
<keyword evidence="4 5" id="KW-0732">Signal</keyword>
<dbReference type="GO" id="GO:0043190">
    <property type="term" value="C:ATP-binding cassette (ABC) transporter complex"/>
    <property type="evidence" value="ECO:0007669"/>
    <property type="project" value="InterPro"/>
</dbReference>
<dbReference type="InterPro" id="IPR000914">
    <property type="entry name" value="SBP_5_dom"/>
</dbReference>
<dbReference type="InterPro" id="IPR030678">
    <property type="entry name" value="Peptide/Ni-bd"/>
</dbReference>
<evidence type="ECO:0000259" key="6">
    <source>
        <dbReference type="Pfam" id="PF00496"/>
    </source>
</evidence>
<dbReference type="Gene3D" id="3.40.190.10">
    <property type="entry name" value="Periplasmic binding protein-like II"/>
    <property type="match status" value="1"/>
</dbReference>
<dbReference type="KEGG" id="cvc:BKX93_15740"/>
<dbReference type="InterPro" id="IPR023765">
    <property type="entry name" value="SBP_5_CS"/>
</dbReference>
<dbReference type="AlphaFoldDB" id="A0A1D9LJ52"/>
<dbReference type="Gene3D" id="3.10.105.10">
    <property type="entry name" value="Dipeptide-binding Protein, Domain 3"/>
    <property type="match status" value="1"/>
</dbReference>
<reference evidence="7 8" key="1">
    <citation type="submission" date="2016-10" db="EMBL/GenBank/DDBJ databases">
        <title>Chromobacterium muskegensis sp. nov., an insecticidal bacterium isolated from Sphagnum bogs.</title>
        <authorList>
            <person name="Sparks M.E."/>
            <person name="Blackburn M.B."/>
            <person name="Gundersen-Rindal D.E."/>
            <person name="Mitchell A."/>
            <person name="Farrar R."/>
            <person name="Kuhar D."/>
        </authorList>
    </citation>
    <scope>NUCLEOTIDE SEQUENCE [LARGE SCALE GENOMIC DNA]</scope>
    <source>
        <strain evidence="7 8">21-1</strain>
    </source>
</reference>
<accession>A0A1D9LJ52</accession>
<dbReference type="CDD" id="cd08504">
    <property type="entry name" value="PBP2_OppA"/>
    <property type="match status" value="1"/>
</dbReference>
<dbReference type="PIRSF" id="PIRSF002741">
    <property type="entry name" value="MppA"/>
    <property type="match status" value="1"/>
</dbReference>
<evidence type="ECO:0000256" key="4">
    <source>
        <dbReference type="ARBA" id="ARBA00022729"/>
    </source>
</evidence>
<dbReference type="Gene3D" id="3.90.76.10">
    <property type="entry name" value="Dipeptide-binding Protein, Domain 1"/>
    <property type="match status" value="1"/>
</dbReference>
<keyword evidence="3" id="KW-0813">Transport</keyword>
<evidence type="ECO:0000256" key="2">
    <source>
        <dbReference type="ARBA" id="ARBA00005695"/>
    </source>
</evidence>
<dbReference type="PROSITE" id="PS01040">
    <property type="entry name" value="SBP_BACTERIAL_5"/>
    <property type="match status" value="1"/>
</dbReference>
<feature type="signal peptide" evidence="5">
    <location>
        <begin position="1"/>
        <end position="25"/>
    </location>
</feature>
<dbReference type="SUPFAM" id="SSF53850">
    <property type="entry name" value="Periplasmic binding protein-like II"/>
    <property type="match status" value="1"/>
</dbReference>
<evidence type="ECO:0000313" key="7">
    <source>
        <dbReference type="EMBL" id="AOZ51310.1"/>
    </source>
</evidence>
<dbReference type="FunFam" id="3.10.105.10:FF:000001">
    <property type="entry name" value="Oligopeptide ABC transporter, oligopeptide-binding protein"/>
    <property type="match status" value="1"/>
</dbReference>
<dbReference type="STRING" id="1108595.BKX93_15740"/>
<dbReference type="InterPro" id="IPR039424">
    <property type="entry name" value="SBP_5"/>
</dbReference>
<protein>
    <submittedName>
        <fullName evidence="7">Peptide ABC transporter substrate-binding protein</fullName>
    </submittedName>
</protein>
<evidence type="ECO:0000256" key="3">
    <source>
        <dbReference type="ARBA" id="ARBA00022448"/>
    </source>
</evidence>
<gene>
    <name evidence="7" type="ORF">BKX93_15740</name>
</gene>
<dbReference type="GO" id="GO:0030288">
    <property type="term" value="C:outer membrane-bounded periplasmic space"/>
    <property type="evidence" value="ECO:0007669"/>
    <property type="project" value="TreeGrafter"/>
</dbReference>
<dbReference type="GeneID" id="68842660"/>
<dbReference type="PANTHER" id="PTHR30290">
    <property type="entry name" value="PERIPLASMIC BINDING COMPONENT OF ABC TRANSPORTER"/>
    <property type="match status" value="1"/>
</dbReference>
<evidence type="ECO:0000313" key="8">
    <source>
        <dbReference type="Proteomes" id="UP000178776"/>
    </source>
</evidence>
<dbReference type="GO" id="GO:1904680">
    <property type="term" value="F:peptide transmembrane transporter activity"/>
    <property type="evidence" value="ECO:0007669"/>
    <property type="project" value="TreeGrafter"/>
</dbReference>
<evidence type="ECO:0000256" key="1">
    <source>
        <dbReference type="ARBA" id="ARBA00004196"/>
    </source>
</evidence>
<dbReference type="GO" id="GO:0015833">
    <property type="term" value="P:peptide transport"/>
    <property type="evidence" value="ECO:0007669"/>
    <property type="project" value="TreeGrafter"/>
</dbReference>
<comment type="similarity">
    <text evidence="2">Belongs to the bacterial solute-binding protein 5 family.</text>
</comment>
<organism evidence="7 8">
    <name type="scientific">Chromobacterium vaccinii</name>
    <dbReference type="NCBI Taxonomy" id="1108595"/>
    <lineage>
        <taxon>Bacteria</taxon>
        <taxon>Pseudomonadati</taxon>
        <taxon>Pseudomonadota</taxon>
        <taxon>Betaproteobacteria</taxon>
        <taxon>Neisseriales</taxon>
        <taxon>Chromobacteriaceae</taxon>
        <taxon>Chromobacterium</taxon>
    </lineage>
</organism>
<name>A0A1D9LJ52_9NEIS</name>
<evidence type="ECO:0000256" key="5">
    <source>
        <dbReference type="SAM" id="SignalP"/>
    </source>
</evidence>
<dbReference type="PANTHER" id="PTHR30290:SF10">
    <property type="entry name" value="PERIPLASMIC OLIGOPEPTIDE-BINDING PROTEIN-RELATED"/>
    <property type="match status" value="1"/>
</dbReference>
<sequence>MSKKQSLQVIAAAVALAMASGSALAAKVPAGVKLAAKQELVRSNGSEPESLDPMVVEGVPANVITHDMFEGLTATDNDGTLVPGVAESWKQTGPTTWVFHLRKNAKWSDGSIVTADDFVYGIRRLVDPKLAAPYAGTFGIFFENGPEVVAGKKPTSAIGVKALDKYTLEVKTAFPVSYLPELMSNAQLGPAPKAVIDKYGKDWTKPGKMVSNGPFVLKDWQVNSKVVIEKNPQYWDAKNVQLSRVSFLPIEDQNADNKLYLSGQTDMTYEIPPGSFAKLKSDMPKDLKNNTILGIRYYSLNNRDPLMKDVRVRKALSMVVDRDLLAQKITADGQQPSYSVMVKGVHGAQPTTYDWAKWPMAKRVDEAKKLLAQAGVKPGTTLKLSYNTSDYHKKMAIFVASEWKSKLGLNTSMDNTEFKVFLKKRHDGDYQVARNGWLADYNDATTFLALVQCGNTQNDNFNCNKKAEELIKQGNESTDPAKRAQLLTQATKLVMDDYPMIPVLQYTLPRLVKPYVGGYSLKNPVDRYRSKYLYIVQH</sequence>
<proteinExistence type="inferred from homology"/>
<comment type="subcellular location">
    <subcellularLocation>
        <location evidence="1">Cell envelope</location>
    </subcellularLocation>
</comment>
<dbReference type="Proteomes" id="UP000178776">
    <property type="component" value="Chromosome"/>
</dbReference>
<feature type="chain" id="PRO_5009443183" evidence="5">
    <location>
        <begin position="26"/>
        <end position="538"/>
    </location>
</feature>
<dbReference type="EMBL" id="CP017707">
    <property type="protein sequence ID" value="AOZ51310.1"/>
    <property type="molecule type" value="Genomic_DNA"/>
</dbReference>